<evidence type="ECO:0000256" key="2">
    <source>
        <dbReference type="SAM" id="MobiDB-lite"/>
    </source>
</evidence>
<reference evidence="3 4" key="1">
    <citation type="journal article" date="2018" name="Mol. Plant">
        <title>The genome of Artemisia annua provides insight into the evolution of Asteraceae family and artemisinin biosynthesis.</title>
        <authorList>
            <person name="Shen Q."/>
            <person name="Zhang L."/>
            <person name="Liao Z."/>
            <person name="Wang S."/>
            <person name="Yan T."/>
            <person name="Shi P."/>
            <person name="Liu M."/>
            <person name="Fu X."/>
            <person name="Pan Q."/>
            <person name="Wang Y."/>
            <person name="Lv Z."/>
            <person name="Lu X."/>
            <person name="Zhang F."/>
            <person name="Jiang W."/>
            <person name="Ma Y."/>
            <person name="Chen M."/>
            <person name="Hao X."/>
            <person name="Li L."/>
            <person name="Tang Y."/>
            <person name="Lv G."/>
            <person name="Zhou Y."/>
            <person name="Sun X."/>
            <person name="Brodelius P.E."/>
            <person name="Rose J.K.C."/>
            <person name="Tang K."/>
        </authorList>
    </citation>
    <scope>NUCLEOTIDE SEQUENCE [LARGE SCALE GENOMIC DNA]</scope>
    <source>
        <strain evidence="4">cv. Huhao1</strain>
        <tissue evidence="3">Leaf</tissue>
    </source>
</reference>
<feature type="coiled-coil region" evidence="1">
    <location>
        <begin position="4"/>
        <end position="31"/>
    </location>
</feature>
<feature type="region of interest" description="Disordered" evidence="2">
    <location>
        <begin position="211"/>
        <end position="286"/>
    </location>
</feature>
<keyword evidence="4" id="KW-1185">Reference proteome</keyword>
<evidence type="ECO:0000313" key="3">
    <source>
        <dbReference type="EMBL" id="PWA76090.1"/>
    </source>
</evidence>
<name>A0A2U1NRK1_ARTAN</name>
<dbReference type="OrthoDB" id="1727728at2759"/>
<dbReference type="AlphaFoldDB" id="A0A2U1NRK1"/>
<accession>A0A2U1NRK1</accession>
<sequence length="335" mass="38210">MEKYEEVNRQLANHENAITSLNNNIKTLTEVTKQLQISVKDLPDLSSSMKILIADYHNRKNKGPEVQFSYSDGESSEPKKPEYRLLDETPENMKIRIVAIHLKGRALEWHQAFMKDMEGKNISWQRVDDYNSDFNALRNQVDVPSELLLDFYLGGLPNEILHTIQLLDPKSLNQAIKLAKIQEGAYYALCGLQPPKSQLSSLEHNTQSNYLSTNTKNTISPAPTALPAPKFLPSSPHTSSNYSGTTYKRPTYNQQSSKSTTRPQTMLNQPSQNKATPIKQLSRREYDEKRRNNQCFFCNEKYVPGHKCTTNKLYMLLCPEVQDESFDGDTSADLE</sequence>
<proteinExistence type="predicted"/>
<dbReference type="Proteomes" id="UP000245207">
    <property type="component" value="Unassembled WGS sequence"/>
</dbReference>
<evidence type="ECO:0000313" key="4">
    <source>
        <dbReference type="Proteomes" id="UP000245207"/>
    </source>
</evidence>
<evidence type="ECO:0000256" key="1">
    <source>
        <dbReference type="SAM" id="Coils"/>
    </source>
</evidence>
<keyword evidence="1" id="KW-0175">Coiled coil</keyword>
<evidence type="ECO:0008006" key="5">
    <source>
        <dbReference type="Google" id="ProtNLM"/>
    </source>
</evidence>
<organism evidence="3 4">
    <name type="scientific">Artemisia annua</name>
    <name type="common">Sweet wormwood</name>
    <dbReference type="NCBI Taxonomy" id="35608"/>
    <lineage>
        <taxon>Eukaryota</taxon>
        <taxon>Viridiplantae</taxon>
        <taxon>Streptophyta</taxon>
        <taxon>Embryophyta</taxon>
        <taxon>Tracheophyta</taxon>
        <taxon>Spermatophyta</taxon>
        <taxon>Magnoliopsida</taxon>
        <taxon>eudicotyledons</taxon>
        <taxon>Gunneridae</taxon>
        <taxon>Pentapetalae</taxon>
        <taxon>asterids</taxon>
        <taxon>campanulids</taxon>
        <taxon>Asterales</taxon>
        <taxon>Asteraceae</taxon>
        <taxon>Asteroideae</taxon>
        <taxon>Anthemideae</taxon>
        <taxon>Artemisiinae</taxon>
        <taxon>Artemisia</taxon>
    </lineage>
</organism>
<feature type="compositionally biased region" description="Polar residues" evidence="2">
    <location>
        <begin position="211"/>
        <end position="221"/>
    </location>
</feature>
<comment type="caution">
    <text evidence="3">The sequence shown here is derived from an EMBL/GenBank/DDBJ whole genome shotgun (WGS) entry which is preliminary data.</text>
</comment>
<dbReference type="EMBL" id="PKPP01002316">
    <property type="protein sequence ID" value="PWA76090.1"/>
    <property type="molecule type" value="Genomic_DNA"/>
</dbReference>
<feature type="compositionally biased region" description="Polar residues" evidence="2">
    <location>
        <begin position="235"/>
        <end position="275"/>
    </location>
</feature>
<gene>
    <name evidence="3" type="ORF">CTI12_AA130250</name>
</gene>
<protein>
    <recommendedName>
        <fullName evidence="5">Ty3 transposon capsid-like protein domain-containing protein</fullName>
    </recommendedName>
</protein>